<keyword evidence="6" id="KW-0949">S-adenosyl-L-methionine</keyword>
<dbReference type="NCBIfam" id="TIGR02491">
    <property type="entry name" value="NrdG"/>
    <property type="match status" value="1"/>
</dbReference>
<sequence>RIAGIVNDSIVDGPGLRLAIFAQGCPHHCPGCHNPESHDFAGGSDMDTEKIIARMDANPLLDGITLTGGEPFEQPEACRILADAAHARGLNVWAYSGYTFEQLCAVPEKRRLLEACDVLVDGPFLLEERSLDLRFRGSKNQRVLKVSEMLAGSE</sequence>
<dbReference type="EMBL" id="DVJN01000006">
    <property type="protein sequence ID" value="HIS91444.1"/>
    <property type="molecule type" value="Genomic_DNA"/>
</dbReference>
<dbReference type="InterPro" id="IPR034457">
    <property type="entry name" value="Organic_radical-activating"/>
</dbReference>
<keyword evidence="5" id="KW-0004">4Fe-4S</keyword>
<keyword evidence="10" id="KW-0411">Iron-sulfur</keyword>
<evidence type="ECO:0000256" key="9">
    <source>
        <dbReference type="ARBA" id="ARBA00023004"/>
    </source>
</evidence>
<evidence type="ECO:0000256" key="1">
    <source>
        <dbReference type="ARBA" id="ARBA00001966"/>
    </source>
</evidence>
<keyword evidence="9" id="KW-0408">Iron</keyword>
<feature type="non-terminal residue" evidence="13">
    <location>
        <position position="1"/>
    </location>
</feature>
<reference evidence="13" key="1">
    <citation type="submission" date="2020-10" db="EMBL/GenBank/DDBJ databases">
        <authorList>
            <person name="Gilroy R."/>
        </authorList>
    </citation>
    <scope>NUCLEOTIDE SEQUENCE</scope>
    <source>
        <strain evidence="13">13766</strain>
    </source>
</reference>
<comment type="caution">
    <text evidence="13">The sequence shown here is derived from an EMBL/GenBank/DDBJ whole genome shotgun (WGS) entry which is preliminary data.</text>
</comment>
<accession>A0A9D1FXX9</accession>
<evidence type="ECO:0000256" key="10">
    <source>
        <dbReference type="ARBA" id="ARBA00023014"/>
    </source>
</evidence>
<comment type="cofactor">
    <cofactor evidence="1">
        <name>[4Fe-4S] cluster</name>
        <dbReference type="ChEBI" id="CHEBI:49883"/>
    </cofactor>
</comment>
<dbReference type="GO" id="GO:0043365">
    <property type="term" value="F:[formate-C-acetyltransferase]-activating enzyme activity"/>
    <property type="evidence" value="ECO:0007669"/>
    <property type="project" value="InterPro"/>
</dbReference>
<dbReference type="AlphaFoldDB" id="A0A9D1FXX9"/>
<dbReference type="GO" id="GO:0046872">
    <property type="term" value="F:metal ion binding"/>
    <property type="evidence" value="ECO:0007669"/>
    <property type="project" value="UniProtKB-KW"/>
</dbReference>
<evidence type="ECO:0000256" key="2">
    <source>
        <dbReference type="ARBA" id="ARBA00003852"/>
    </source>
</evidence>
<dbReference type="InterPro" id="IPR013785">
    <property type="entry name" value="Aldolase_TIM"/>
</dbReference>
<dbReference type="GO" id="GO:0051539">
    <property type="term" value="F:4 iron, 4 sulfur cluster binding"/>
    <property type="evidence" value="ECO:0007669"/>
    <property type="project" value="UniProtKB-KW"/>
</dbReference>
<keyword evidence="8" id="KW-0560">Oxidoreductase</keyword>
<dbReference type="CDD" id="cd01335">
    <property type="entry name" value="Radical_SAM"/>
    <property type="match status" value="1"/>
</dbReference>
<dbReference type="InterPro" id="IPR007197">
    <property type="entry name" value="rSAM"/>
</dbReference>
<proteinExistence type="inferred from homology"/>
<evidence type="ECO:0000256" key="12">
    <source>
        <dbReference type="ARBA" id="ARBA00047365"/>
    </source>
</evidence>
<evidence type="ECO:0000256" key="6">
    <source>
        <dbReference type="ARBA" id="ARBA00022691"/>
    </source>
</evidence>
<dbReference type="InterPro" id="IPR012837">
    <property type="entry name" value="NrdG"/>
</dbReference>
<dbReference type="GO" id="GO:0004748">
    <property type="term" value="F:ribonucleoside-diphosphate reductase activity, thioredoxin disulfide as acceptor"/>
    <property type="evidence" value="ECO:0007669"/>
    <property type="project" value="TreeGrafter"/>
</dbReference>
<dbReference type="PIRSF" id="PIRSF000368">
    <property type="entry name" value="NrdG"/>
    <property type="match status" value="1"/>
</dbReference>
<dbReference type="Gene3D" id="3.20.20.70">
    <property type="entry name" value="Aldolase class I"/>
    <property type="match status" value="1"/>
</dbReference>
<dbReference type="InterPro" id="IPR001989">
    <property type="entry name" value="Radical_activat_CS"/>
</dbReference>
<dbReference type="SUPFAM" id="SSF102114">
    <property type="entry name" value="Radical SAM enzymes"/>
    <property type="match status" value="1"/>
</dbReference>
<evidence type="ECO:0000256" key="4">
    <source>
        <dbReference type="ARBA" id="ARBA00014281"/>
    </source>
</evidence>
<dbReference type="SFLD" id="SFLDG01066">
    <property type="entry name" value="organic_radical-activating_enz"/>
    <property type="match status" value="1"/>
</dbReference>
<comment type="catalytic activity">
    <reaction evidence="12">
        <text>glycyl-[protein] + reduced [flavodoxin] + S-adenosyl-L-methionine = glycin-2-yl radical-[protein] + semiquinone [flavodoxin] + 5'-deoxyadenosine + L-methionine + H(+)</text>
        <dbReference type="Rhea" id="RHEA:61976"/>
        <dbReference type="Rhea" id="RHEA-COMP:10622"/>
        <dbReference type="Rhea" id="RHEA-COMP:14480"/>
        <dbReference type="Rhea" id="RHEA-COMP:15993"/>
        <dbReference type="Rhea" id="RHEA-COMP:15994"/>
        <dbReference type="ChEBI" id="CHEBI:15378"/>
        <dbReference type="ChEBI" id="CHEBI:17319"/>
        <dbReference type="ChEBI" id="CHEBI:29947"/>
        <dbReference type="ChEBI" id="CHEBI:32722"/>
        <dbReference type="ChEBI" id="CHEBI:57618"/>
        <dbReference type="ChEBI" id="CHEBI:57844"/>
        <dbReference type="ChEBI" id="CHEBI:59789"/>
        <dbReference type="ChEBI" id="CHEBI:140311"/>
    </reaction>
</comment>
<dbReference type="PANTHER" id="PTHR30352:SF2">
    <property type="entry name" value="ANAEROBIC RIBONUCLEOSIDE-TRIPHOSPHATE REDUCTASE-ACTIVATING PROTEIN"/>
    <property type="match status" value="1"/>
</dbReference>
<protein>
    <recommendedName>
        <fullName evidence="4">Anaerobic ribonucleoside-triphosphate reductase-activating protein</fullName>
    </recommendedName>
    <alternativeName>
        <fullName evidence="11">Class III anaerobic ribonucleotide reductase small component</fullName>
    </alternativeName>
</protein>
<keyword evidence="7" id="KW-0479">Metal-binding</keyword>
<comment type="function">
    <text evidence="2">Activation of anaerobic ribonucleoside-triphosphate reductase under anaerobic conditions by generation of an organic free radical, using S-adenosylmethionine and reduced flavodoxin as cosubstrates to produce 5'-deoxy-adenosine.</text>
</comment>
<evidence type="ECO:0000256" key="5">
    <source>
        <dbReference type="ARBA" id="ARBA00022485"/>
    </source>
</evidence>
<dbReference type="SFLD" id="SFLDF00299">
    <property type="entry name" value="anaerobic_ribonucleoside-triph"/>
    <property type="match status" value="1"/>
</dbReference>
<dbReference type="Pfam" id="PF13353">
    <property type="entry name" value="Fer4_12"/>
    <property type="match status" value="1"/>
</dbReference>
<reference evidence="13" key="2">
    <citation type="journal article" date="2021" name="PeerJ">
        <title>Extensive microbial diversity within the chicken gut microbiome revealed by metagenomics and culture.</title>
        <authorList>
            <person name="Gilroy R."/>
            <person name="Ravi A."/>
            <person name="Getino M."/>
            <person name="Pursley I."/>
            <person name="Horton D.L."/>
            <person name="Alikhan N.F."/>
            <person name="Baker D."/>
            <person name="Gharbi K."/>
            <person name="Hall N."/>
            <person name="Watson M."/>
            <person name="Adriaenssens E.M."/>
            <person name="Foster-Nyarko E."/>
            <person name="Jarju S."/>
            <person name="Secka A."/>
            <person name="Antonio M."/>
            <person name="Oren A."/>
            <person name="Chaudhuri R.R."/>
            <person name="La Ragione R."/>
            <person name="Hildebrand F."/>
            <person name="Pallen M.J."/>
        </authorList>
    </citation>
    <scope>NUCLEOTIDE SEQUENCE</scope>
    <source>
        <strain evidence="13">13766</strain>
    </source>
</reference>
<dbReference type="PROSITE" id="PS01087">
    <property type="entry name" value="RADICAL_ACTIVATING"/>
    <property type="match status" value="1"/>
</dbReference>
<organism evidence="13 14">
    <name type="scientific">Candidatus Alectryocaccomicrobium excrementavium</name>
    <dbReference type="NCBI Taxonomy" id="2840668"/>
    <lineage>
        <taxon>Bacteria</taxon>
        <taxon>Bacillati</taxon>
        <taxon>Bacillota</taxon>
        <taxon>Clostridia</taxon>
        <taxon>Candidatus Alectryocaccomicrobium</taxon>
    </lineage>
</organism>
<evidence type="ECO:0000256" key="11">
    <source>
        <dbReference type="ARBA" id="ARBA00033436"/>
    </source>
</evidence>
<dbReference type="SFLD" id="SFLDG01063">
    <property type="entry name" value="activating_enzymes__group_1"/>
    <property type="match status" value="1"/>
</dbReference>
<evidence type="ECO:0000256" key="8">
    <source>
        <dbReference type="ARBA" id="ARBA00023002"/>
    </source>
</evidence>
<dbReference type="SFLD" id="SFLDS00029">
    <property type="entry name" value="Radical_SAM"/>
    <property type="match status" value="1"/>
</dbReference>
<comment type="similarity">
    <text evidence="3">Belongs to the organic radical-activating enzymes family.</text>
</comment>
<evidence type="ECO:0000313" key="14">
    <source>
        <dbReference type="Proteomes" id="UP000824140"/>
    </source>
</evidence>
<evidence type="ECO:0000313" key="13">
    <source>
        <dbReference type="EMBL" id="HIS91444.1"/>
    </source>
</evidence>
<evidence type="ECO:0000256" key="3">
    <source>
        <dbReference type="ARBA" id="ARBA00009777"/>
    </source>
</evidence>
<dbReference type="InterPro" id="IPR058240">
    <property type="entry name" value="rSAM_sf"/>
</dbReference>
<gene>
    <name evidence="13" type="primary">nrdG</name>
    <name evidence="13" type="ORF">IAA84_00325</name>
</gene>
<evidence type="ECO:0000256" key="7">
    <source>
        <dbReference type="ARBA" id="ARBA00022723"/>
    </source>
</evidence>
<dbReference type="PANTHER" id="PTHR30352">
    <property type="entry name" value="PYRUVATE FORMATE-LYASE-ACTIVATING ENZYME"/>
    <property type="match status" value="1"/>
</dbReference>
<name>A0A9D1FXX9_9FIRM</name>
<dbReference type="Proteomes" id="UP000824140">
    <property type="component" value="Unassembled WGS sequence"/>
</dbReference>